<feature type="chain" id="PRO_5024297956" evidence="1">
    <location>
        <begin position="29"/>
        <end position="128"/>
    </location>
</feature>
<accession>A0A5S4F2Q2</accession>
<dbReference type="RefSeq" id="WP_138671796.1">
    <property type="nucleotide sequence ID" value="NZ_VCKY01000193.1"/>
</dbReference>
<sequence length="128" mass="13769">MMKKLIKTAVVGIGVAAASLALAQPASAASFTWNVGDGTVSYNDGTDTICAQAYNSEGPRWVEVVLAPVNGGGPSYTWRDNNNYYGHSGSTCRSLATAYEDTYYRATVRTYWGERGTIVSRGSKTFYS</sequence>
<evidence type="ECO:0000256" key="1">
    <source>
        <dbReference type="SAM" id="SignalP"/>
    </source>
</evidence>
<dbReference type="OrthoDB" id="3477503at2"/>
<name>A0A5S4F2Q2_9ACTN</name>
<dbReference type="AlphaFoldDB" id="A0A5S4F2Q2"/>
<dbReference type="EMBL" id="VCKY01000193">
    <property type="protein sequence ID" value="TMR10377.1"/>
    <property type="molecule type" value="Genomic_DNA"/>
</dbReference>
<protein>
    <submittedName>
        <fullName evidence="2">Uncharacterized protein</fullName>
    </submittedName>
</protein>
<reference evidence="2 3" key="1">
    <citation type="submission" date="2019-05" db="EMBL/GenBank/DDBJ databases">
        <title>Draft genome sequence of Nonomuraea turkmeniaca DSM 43926.</title>
        <authorList>
            <person name="Saricaoglu S."/>
            <person name="Isik K."/>
        </authorList>
    </citation>
    <scope>NUCLEOTIDE SEQUENCE [LARGE SCALE GENOMIC DNA]</scope>
    <source>
        <strain evidence="2 3">DSM 43926</strain>
    </source>
</reference>
<evidence type="ECO:0000313" key="2">
    <source>
        <dbReference type="EMBL" id="TMR10377.1"/>
    </source>
</evidence>
<organism evidence="2 3">
    <name type="scientific">Nonomuraea turkmeniaca</name>
    <dbReference type="NCBI Taxonomy" id="103838"/>
    <lineage>
        <taxon>Bacteria</taxon>
        <taxon>Bacillati</taxon>
        <taxon>Actinomycetota</taxon>
        <taxon>Actinomycetes</taxon>
        <taxon>Streptosporangiales</taxon>
        <taxon>Streptosporangiaceae</taxon>
        <taxon>Nonomuraea</taxon>
    </lineage>
</organism>
<proteinExistence type="predicted"/>
<feature type="signal peptide" evidence="1">
    <location>
        <begin position="1"/>
        <end position="28"/>
    </location>
</feature>
<keyword evidence="1" id="KW-0732">Signal</keyword>
<gene>
    <name evidence="2" type="ORF">ETD86_39780</name>
</gene>
<dbReference type="Proteomes" id="UP000309128">
    <property type="component" value="Unassembled WGS sequence"/>
</dbReference>
<comment type="caution">
    <text evidence="2">The sequence shown here is derived from an EMBL/GenBank/DDBJ whole genome shotgun (WGS) entry which is preliminary data.</text>
</comment>
<evidence type="ECO:0000313" key="3">
    <source>
        <dbReference type="Proteomes" id="UP000309128"/>
    </source>
</evidence>
<keyword evidence="3" id="KW-1185">Reference proteome</keyword>